<dbReference type="Proteomes" id="UP001468798">
    <property type="component" value="Unassembled WGS sequence"/>
</dbReference>
<keyword evidence="1" id="KW-0175">Coiled coil</keyword>
<dbReference type="EMBL" id="JBCGDP010000004">
    <property type="protein sequence ID" value="MEM0576022.1"/>
    <property type="molecule type" value="Genomic_DNA"/>
</dbReference>
<keyword evidence="3" id="KW-1185">Reference proteome</keyword>
<protein>
    <submittedName>
        <fullName evidence="2">Uncharacterized protein</fullName>
    </submittedName>
</protein>
<sequence length="46" mass="5362">MKNLSDHIQESFATKEEEQTVIENLIDNNEEVVNENETVEKEKPSE</sequence>
<reference evidence="2 3" key="1">
    <citation type="submission" date="2024-03" db="EMBL/GenBank/DDBJ databases">
        <title>Two novel species of the genus Flavobacterium exhibiting potentially degradation of complex polysaccharides.</title>
        <authorList>
            <person name="Lian X."/>
        </authorList>
    </citation>
    <scope>NUCLEOTIDE SEQUENCE [LARGE SCALE GENOMIC DNA]</scope>
    <source>
        <strain evidence="2 3">N6</strain>
    </source>
</reference>
<comment type="caution">
    <text evidence="2">The sequence shown here is derived from an EMBL/GenBank/DDBJ whole genome shotgun (WGS) entry which is preliminary data.</text>
</comment>
<gene>
    <name evidence="2" type="ORF">WFZ86_05890</name>
</gene>
<organism evidence="2 3">
    <name type="scientific">Flavobacterium polysaccharolyticum</name>
    <dbReference type="NCBI Taxonomy" id="3133148"/>
    <lineage>
        <taxon>Bacteria</taxon>
        <taxon>Pseudomonadati</taxon>
        <taxon>Bacteroidota</taxon>
        <taxon>Flavobacteriia</taxon>
        <taxon>Flavobacteriales</taxon>
        <taxon>Flavobacteriaceae</taxon>
        <taxon>Flavobacterium</taxon>
    </lineage>
</organism>
<evidence type="ECO:0000313" key="2">
    <source>
        <dbReference type="EMBL" id="MEM0576022.1"/>
    </source>
</evidence>
<accession>A0ABU9NNR8</accession>
<evidence type="ECO:0000313" key="3">
    <source>
        <dbReference type="Proteomes" id="UP001468798"/>
    </source>
</evidence>
<evidence type="ECO:0000256" key="1">
    <source>
        <dbReference type="SAM" id="Coils"/>
    </source>
</evidence>
<dbReference type="RefSeq" id="WP_342691075.1">
    <property type="nucleotide sequence ID" value="NZ_JBCGDP010000004.1"/>
</dbReference>
<feature type="coiled-coil region" evidence="1">
    <location>
        <begin position="15"/>
        <end position="42"/>
    </location>
</feature>
<name>A0ABU9NNR8_9FLAO</name>
<proteinExistence type="predicted"/>